<comment type="function">
    <text evidence="10">Acts as a component of the essential kinetochore-associated NDC80 complex, which is required for chromosome segregation and spindle checkpoint activity. Required for kinetochore integrity and the organization of stable microtubule binding sites in the outer plate of the kinetochore. The NDC80 complex synergistically enhances the affinity of the SKA1 complex for microtubules and may allow the NDC80 complex to track depolymerizing microtubules.</text>
</comment>
<feature type="compositionally biased region" description="Polar residues" evidence="14">
    <location>
        <begin position="26"/>
        <end position="42"/>
    </location>
</feature>
<dbReference type="InterPro" id="IPR045143">
    <property type="entry name" value="Spc25"/>
</dbReference>
<evidence type="ECO:0000256" key="7">
    <source>
        <dbReference type="ARBA" id="ARBA00023054"/>
    </source>
</evidence>
<keyword evidence="12" id="KW-0539">Nucleus</keyword>
<dbReference type="PANTHER" id="PTHR14281:SF0">
    <property type="entry name" value="KINETOCHORE PROTEIN SPC25"/>
    <property type="match status" value="1"/>
</dbReference>
<evidence type="ECO:0000256" key="14">
    <source>
        <dbReference type="SAM" id="MobiDB-lite"/>
    </source>
</evidence>
<evidence type="ECO:0000256" key="2">
    <source>
        <dbReference type="ARBA" id="ARBA00006379"/>
    </source>
</evidence>
<evidence type="ECO:0000313" key="16">
    <source>
        <dbReference type="EMBL" id="KAG2459663.1"/>
    </source>
</evidence>
<accession>A0A8X7WZK9</accession>
<evidence type="ECO:0000256" key="11">
    <source>
        <dbReference type="ARBA" id="ARBA00065771"/>
    </source>
</evidence>
<dbReference type="Gene3D" id="3.30.457.50">
    <property type="entry name" value="Chromosome segregation protein Spc25"/>
    <property type="match status" value="1"/>
</dbReference>
<feature type="coiled-coil region" evidence="13">
    <location>
        <begin position="242"/>
        <end position="305"/>
    </location>
</feature>
<evidence type="ECO:0000256" key="8">
    <source>
        <dbReference type="ARBA" id="ARBA00023306"/>
    </source>
</evidence>
<keyword evidence="6 12" id="KW-0498">Mitosis</keyword>
<dbReference type="GO" id="GO:0005634">
    <property type="term" value="C:nucleus"/>
    <property type="evidence" value="ECO:0007669"/>
    <property type="project" value="UniProtKB-SubCell"/>
</dbReference>
<keyword evidence="12" id="KW-0995">Kinetochore</keyword>
<keyword evidence="5 12" id="KW-0132">Cell division</keyword>
<evidence type="ECO:0000313" key="17">
    <source>
        <dbReference type="Proteomes" id="UP000886611"/>
    </source>
</evidence>
<feature type="non-terminal residue" evidence="16">
    <location>
        <position position="398"/>
    </location>
</feature>
<gene>
    <name evidence="16" type="primary">Spc25_1</name>
    <name evidence="16" type="ORF">GTO96_0019884</name>
</gene>
<evidence type="ECO:0000259" key="15">
    <source>
        <dbReference type="Pfam" id="PF08234"/>
    </source>
</evidence>
<dbReference type="Proteomes" id="UP000886611">
    <property type="component" value="Unassembled WGS sequence"/>
</dbReference>
<evidence type="ECO:0000256" key="6">
    <source>
        <dbReference type="ARBA" id="ARBA00022776"/>
    </source>
</evidence>
<dbReference type="Pfam" id="PF08234">
    <property type="entry name" value="Spindle_Spc25"/>
    <property type="match status" value="1"/>
</dbReference>
<evidence type="ECO:0000256" key="12">
    <source>
        <dbReference type="RuleBase" id="RU367150"/>
    </source>
</evidence>
<protein>
    <recommendedName>
        <fullName evidence="3 12">Kinetochore protein SPC25</fullName>
    </recommendedName>
</protein>
<evidence type="ECO:0000256" key="5">
    <source>
        <dbReference type="ARBA" id="ARBA00022618"/>
    </source>
</evidence>
<keyword evidence="7 13" id="KW-0175">Coiled coil</keyword>
<comment type="similarity">
    <text evidence="2 12">Belongs to the SPC25 family.</text>
</comment>
<keyword evidence="4 12" id="KW-0158">Chromosome</keyword>
<evidence type="ECO:0000256" key="13">
    <source>
        <dbReference type="SAM" id="Coils"/>
    </source>
</evidence>
<name>A0A8X7WZK9_POLSE</name>
<feature type="non-terminal residue" evidence="16">
    <location>
        <position position="1"/>
    </location>
</feature>
<dbReference type="EMBL" id="JAATIS010005477">
    <property type="protein sequence ID" value="KAG2459663.1"/>
    <property type="molecule type" value="Genomic_DNA"/>
</dbReference>
<dbReference type="GO" id="GO:0051301">
    <property type="term" value="P:cell division"/>
    <property type="evidence" value="ECO:0007669"/>
    <property type="project" value="UniProtKB-UniRule"/>
</dbReference>
<keyword evidence="8 12" id="KW-0131">Cell cycle</keyword>
<dbReference type="GO" id="GO:0007059">
    <property type="term" value="P:chromosome segregation"/>
    <property type="evidence" value="ECO:0007669"/>
    <property type="project" value="InterPro"/>
</dbReference>
<dbReference type="InterPro" id="IPR013255">
    <property type="entry name" value="Spc25_C"/>
</dbReference>
<comment type="subunit">
    <text evidence="11">Component of the NDC80 complex, which is composed of ndc80, cdca1, spbc24 and spbc25. The NDC80 complex interacts with mis12 and zwint.</text>
</comment>
<dbReference type="GO" id="GO:0031262">
    <property type="term" value="C:Ndc80 complex"/>
    <property type="evidence" value="ECO:0007669"/>
    <property type="project" value="InterPro"/>
</dbReference>
<keyword evidence="9 12" id="KW-0137">Centromere</keyword>
<evidence type="ECO:0000256" key="9">
    <source>
        <dbReference type="ARBA" id="ARBA00023328"/>
    </source>
</evidence>
<evidence type="ECO:0000256" key="3">
    <source>
        <dbReference type="ARBA" id="ARBA00013692"/>
    </source>
</evidence>
<sequence length="398" mass="45607">MPERGVDSLSRRQVRHLWRTQEGAKPTNSKTIGYDDNSQSHAHQLGHDDTEKTASFIFICRRGHMHLRATSTVHRGMFLAESTSPHLTPVLPLTTCAQLCSLTLMAVFVRSPLGLNMKIPPDHGFLKLHAVYGQSVIQMKGNGRCQRSRLSIIHPSIHYPTHYILTQGHGGIILLYIPSLLLLPKLRCSMADLQNPDLLNQVRKKLDEWEKQFNQFVFEEYNSDMLARKQVYKENVKIVTALEQINVEREKKVAEISKLRSEFSEGGNLKSELIARIDHLREEQIKKKKALLAENENNKAALKKITKSIDLFKKVLALEIRRLHGEKLQIIFRNISRNDPDCPYTFVLQITEENKYKVTSCDPELEVMSQLESKLQETNNFSAFLANVRKQFVALSES</sequence>
<dbReference type="CDD" id="cd23784">
    <property type="entry name" value="RWD_Spc25"/>
    <property type="match status" value="1"/>
</dbReference>
<dbReference type="FunFam" id="3.30.457.50:FF:000001">
    <property type="entry name" value="Probable kinetochore protein spc25"/>
    <property type="match status" value="1"/>
</dbReference>
<evidence type="ECO:0000256" key="4">
    <source>
        <dbReference type="ARBA" id="ARBA00022454"/>
    </source>
</evidence>
<proteinExistence type="inferred from homology"/>
<comment type="subcellular location">
    <subcellularLocation>
        <location evidence="1">Chromosome</location>
        <location evidence="1">Centromere</location>
    </subcellularLocation>
    <subcellularLocation>
        <location evidence="12">Nucleus</location>
    </subcellularLocation>
    <subcellularLocation>
        <location evidence="12">Chromosome</location>
        <location evidence="12">Centromere</location>
        <location evidence="12">Kinetochore</location>
    </subcellularLocation>
</comment>
<reference evidence="16 17" key="1">
    <citation type="journal article" date="2021" name="Cell">
        <title>Tracing the genetic footprints of vertebrate landing in non-teleost ray-finned fishes.</title>
        <authorList>
            <person name="Bi X."/>
            <person name="Wang K."/>
            <person name="Yang L."/>
            <person name="Pan H."/>
            <person name="Jiang H."/>
            <person name="Wei Q."/>
            <person name="Fang M."/>
            <person name="Yu H."/>
            <person name="Zhu C."/>
            <person name="Cai Y."/>
            <person name="He Y."/>
            <person name="Gan X."/>
            <person name="Zeng H."/>
            <person name="Yu D."/>
            <person name="Zhu Y."/>
            <person name="Jiang H."/>
            <person name="Qiu Q."/>
            <person name="Yang H."/>
            <person name="Zhang Y.E."/>
            <person name="Wang W."/>
            <person name="Zhu M."/>
            <person name="He S."/>
            <person name="Zhang G."/>
        </authorList>
    </citation>
    <scope>NUCLEOTIDE SEQUENCE [LARGE SCALE GENOMIC DNA]</scope>
    <source>
        <strain evidence="16">Bchr_013</strain>
    </source>
</reference>
<keyword evidence="17" id="KW-1185">Reference proteome</keyword>
<comment type="caution">
    <text evidence="16">The sequence shown here is derived from an EMBL/GenBank/DDBJ whole genome shotgun (WGS) entry which is preliminary data.</text>
</comment>
<organism evidence="16 17">
    <name type="scientific">Polypterus senegalus</name>
    <name type="common">Senegal bichir</name>
    <dbReference type="NCBI Taxonomy" id="55291"/>
    <lineage>
        <taxon>Eukaryota</taxon>
        <taxon>Metazoa</taxon>
        <taxon>Chordata</taxon>
        <taxon>Craniata</taxon>
        <taxon>Vertebrata</taxon>
        <taxon>Euteleostomi</taxon>
        <taxon>Actinopterygii</taxon>
        <taxon>Polypteriformes</taxon>
        <taxon>Polypteridae</taxon>
        <taxon>Polypterus</taxon>
    </lineage>
</organism>
<feature type="region of interest" description="Disordered" evidence="14">
    <location>
        <begin position="1"/>
        <end position="46"/>
    </location>
</feature>
<feature type="domain" description="Chromosome segregation protein Spc25 C-terminal" evidence="15">
    <location>
        <begin position="324"/>
        <end position="393"/>
    </location>
</feature>
<evidence type="ECO:0000256" key="1">
    <source>
        <dbReference type="ARBA" id="ARBA00004584"/>
    </source>
</evidence>
<dbReference type="PANTHER" id="PTHR14281">
    <property type="entry name" value="KINETOCHORE PROTEIN SPC25-RELATED"/>
    <property type="match status" value="1"/>
</dbReference>
<evidence type="ECO:0000256" key="10">
    <source>
        <dbReference type="ARBA" id="ARBA00045419"/>
    </source>
</evidence>
<feature type="compositionally biased region" description="Basic and acidic residues" evidence="14">
    <location>
        <begin position="1"/>
        <end position="10"/>
    </location>
</feature>
<dbReference type="AlphaFoldDB" id="A0A8X7WZK9"/>